<name>Q7UVR1_RHOBA</name>
<protein>
    <submittedName>
        <fullName evidence="1">Uncharacterized protein</fullName>
    </submittedName>
</protein>
<reference evidence="1 2" key="1">
    <citation type="journal article" date="2003" name="Proc. Natl. Acad. Sci. U.S.A.">
        <title>Complete genome sequence of the marine planctomycete Pirellula sp. strain 1.</title>
        <authorList>
            <person name="Gloeckner F.O."/>
            <person name="Kube M."/>
            <person name="Bauer M."/>
            <person name="Teeling H."/>
            <person name="Lombardot T."/>
            <person name="Ludwig W."/>
            <person name="Gade D."/>
            <person name="Beck A."/>
            <person name="Borzym K."/>
            <person name="Heitmann K."/>
            <person name="Rabus R."/>
            <person name="Schlesner H."/>
            <person name="Amann R."/>
            <person name="Reinhardt R."/>
        </authorList>
    </citation>
    <scope>NUCLEOTIDE SEQUENCE [LARGE SCALE GENOMIC DNA]</scope>
    <source>
        <strain evidence="2">DSM 10527 / NCIMB 13988 / SH1</strain>
    </source>
</reference>
<gene>
    <name evidence="1" type="ordered locus">RB2489</name>
</gene>
<evidence type="ECO:0000313" key="2">
    <source>
        <dbReference type="Proteomes" id="UP000001025"/>
    </source>
</evidence>
<dbReference type="InParanoid" id="Q7UVR1"/>
<dbReference type="AlphaFoldDB" id="Q7UVR1"/>
<dbReference type="Proteomes" id="UP000001025">
    <property type="component" value="Chromosome"/>
</dbReference>
<keyword evidence="2" id="KW-1185">Reference proteome</keyword>
<accession>Q7UVR1</accession>
<evidence type="ECO:0000313" key="1">
    <source>
        <dbReference type="EMBL" id="CAD72661.1"/>
    </source>
</evidence>
<dbReference type="HOGENOM" id="CLU_2828332_0_0_0"/>
<dbReference type="KEGG" id="rba:RB2489"/>
<dbReference type="EnsemblBacteria" id="CAD72661">
    <property type="protein sequence ID" value="CAD72661"/>
    <property type="gene ID" value="RB2489"/>
</dbReference>
<proteinExistence type="predicted"/>
<dbReference type="EMBL" id="BX294137">
    <property type="protein sequence ID" value="CAD72661.1"/>
    <property type="molecule type" value="Genomic_DNA"/>
</dbReference>
<dbReference type="STRING" id="243090.RB2489"/>
<sequence length="66" mass="7521">MARRYGKGDHKLIELLKQSGYVVGIFRNRNSTLEISREPWGDVLAISPLGLELLQQRIPECQIIEA</sequence>
<organism evidence="1 2">
    <name type="scientific">Rhodopirellula baltica (strain DSM 10527 / NCIMB 13988 / SH1)</name>
    <dbReference type="NCBI Taxonomy" id="243090"/>
    <lineage>
        <taxon>Bacteria</taxon>
        <taxon>Pseudomonadati</taxon>
        <taxon>Planctomycetota</taxon>
        <taxon>Planctomycetia</taxon>
        <taxon>Pirellulales</taxon>
        <taxon>Pirellulaceae</taxon>
        <taxon>Rhodopirellula</taxon>
    </lineage>
</organism>